<feature type="transmembrane region" description="Helical" evidence="1">
    <location>
        <begin position="20"/>
        <end position="38"/>
    </location>
</feature>
<sequence>MSVRVKGVLTKDSVSLLPCFYFVELPILVSSVVSLYFLEWTDVFKPVKSGYNCHDRSLSLPYIDPNHEVIPLLMLLSLAFAGPAITPISQYDINHKCNNPIREQMGLAIVEAFLLSGRSWRDGGRLQLICC</sequence>
<keyword evidence="1" id="KW-1133">Transmembrane helix</keyword>
<evidence type="ECO:0000313" key="2">
    <source>
        <dbReference type="EMBL" id="MEQ2243883.1"/>
    </source>
</evidence>
<comment type="caution">
    <text evidence="2">The sequence shown here is derived from an EMBL/GenBank/DDBJ whole genome shotgun (WGS) entry which is preliminary data.</text>
</comment>
<evidence type="ECO:0000313" key="3">
    <source>
        <dbReference type="Proteomes" id="UP001482620"/>
    </source>
</evidence>
<gene>
    <name evidence="2" type="primary">PLPPR4_1</name>
    <name evidence="2" type="ORF">ILYODFUR_011359</name>
</gene>
<proteinExistence type="predicted"/>
<name>A0ABV0UI97_9TELE</name>
<accession>A0ABV0UI97</accession>
<reference evidence="2 3" key="1">
    <citation type="submission" date="2021-06" db="EMBL/GenBank/DDBJ databases">
        <authorList>
            <person name="Palmer J.M."/>
        </authorList>
    </citation>
    <scope>NUCLEOTIDE SEQUENCE [LARGE SCALE GENOMIC DNA]</scope>
    <source>
        <strain evidence="3">if_2019</strain>
        <tissue evidence="2">Muscle</tissue>
    </source>
</reference>
<evidence type="ECO:0000256" key="1">
    <source>
        <dbReference type="SAM" id="Phobius"/>
    </source>
</evidence>
<dbReference type="EMBL" id="JAHRIQ010070369">
    <property type="protein sequence ID" value="MEQ2243883.1"/>
    <property type="molecule type" value="Genomic_DNA"/>
</dbReference>
<keyword evidence="3" id="KW-1185">Reference proteome</keyword>
<organism evidence="2 3">
    <name type="scientific">Ilyodon furcidens</name>
    <name type="common">goldbreast splitfin</name>
    <dbReference type="NCBI Taxonomy" id="33524"/>
    <lineage>
        <taxon>Eukaryota</taxon>
        <taxon>Metazoa</taxon>
        <taxon>Chordata</taxon>
        <taxon>Craniata</taxon>
        <taxon>Vertebrata</taxon>
        <taxon>Euteleostomi</taxon>
        <taxon>Actinopterygii</taxon>
        <taxon>Neopterygii</taxon>
        <taxon>Teleostei</taxon>
        <taxon>Neoteleostei</taxon>
        <taxon>Acanthomorphata</taxon>
        <taxon>Ovalentaria</taxon>
        <taxon>Atherinomorphae</taxon>
        <taxon>Cyprinodontiformes</taxon>
        <taxon>Goodeidae</taxon>
        <taxon>Ilyodon</taxon>
    </lineage>
</organism>
<keyword evidence="1" id="KW-0812">Transmembrane</keyword>
<dbReference type="Proteomes" id="UP001482620">
    <property type="component" value="Unassembled WGS sequence"/>
</dbReference>
<keyword evidence="1" id="KW-0472">Membrane</keyword>
<protein>
    <submittedName>
        <fullName evidence="2">2-lysophosphatidate phosphatase plppr4</fullName>
    </submittedName>
</protein>